<evidence type="ECO:0000256" key="5">
    <source>
        <dbReference type="ARBA" id="ARBA00022833"/>
    </source>
</evidence>
<evidence type="ECO:0000313" key="9">
    <source>
        <dbReference type="EMBL" id="HIU14330.1"/>
    </source>
</evidence>
<evidence type="ECO:0000256" key="6">
    <source>
        <dbReference type="ARBA" id="ARBA00022989"/>
    </source>
</evidence>
<dbReference type="PANTHER" id="PTHR11040:SF211">
    <property type="entry name" value="ZINC TRANSPORTER ZIP11"/>
    <property type="match status" value="1"/>
</dbReference>
<feature type="transmembrane region" description="Helical" evidence="8">
    <location>
        <begin position="62"/>
        <end position="81"/>
    </location>
</feature>
<evidence type="ECO:0000256" key="7">
    <source>
        <dbReference type="ARBA" id="ARBA00023136"/>
    </source>
</evidence>
<comment type="subcellular location">
    <subcellularLocation>
        <location evidence="1">Cell membrane</location>
        <topology evidence="1">Multi-pass membrane protein</topology>
    </subcellularLocation>
</comment>
<keyword evidence="5" id="KW-0862">Zinc</keyword>
<dbReference type="InterPro" id="IPR003689">
    <property type="entry name" value="ZIP"/>
</dbReference>
<gene>
    <name evidence="9" type="ORF">IAD15_09715</name>
</gene>
<feature type="transmembrane region" description="Helical" evidence="8">
    <location>
        <begin position="162"/>
        <end position="184"/>
    </location>
</feature>
<keyword evidence="3" id="KW-1003">Cell membrane</keyword>
<comment type="similarity">
    <text evidence="2">Belongs to the ZIP transporter (TC 2.A.5) family.</text>
</comment>
<dbReference type="EMBL" id="DVMJ01000082">
    <property type="protein sequence ID" value="HIU14330.1"/>
    <property type="molecule type" value="Genomic_DNA"/>
</dbReference>
<keyword evidence="7 8" id="KW-0472">Membrane</keyword>
<evidence type="ECO:0000256" key="8">
    <source>
        <dbReference type="SAM" id="Phobius"/>
    </source>
</evidence>
<proteinExistence type="inferred from homology"/>
<comment type="caution">
    <text evidence="9">The sequence shown here is derived from an EMBL/GenBank/DDBJ whole genome shotgun (WGS) entry which is preliminary data.</text>
</comment>
<evidence type="ECO:0000256" key="3">
    <source>
        <dbReference type="ARBA" id="ARBA00022475"/>
    </source>
</evidence>
<dbReference type="PANTHER" id="PTHR11040">
    <property type="entry name" value="ZINC/IRON TRANSPORTER"/>
    <property type="match status" value="1"/>
</dbReference>
<evidence type="ECO:0000256" key="4">
    <source>
        <dbReference type="ARBA" id="ARBA00022692"/>
    </source>
</evidence>
<organism evidence="9 10">
    <name type="scientific">Candidatus Fimiplasma intestinipullorum</name>
    <dbReference type="NCBI Taxonomy" id="2840825"/>
    <lineage>
        <taxon>Bacteria</taxon>
        <taxon>Bacillati</taxon>
        <taxon>Bacillota</taxon>
        <taxon>Clostridia</taxon>
        <taxon>Eubacteriales</taxon>
        <taxon>Candidatus Fimiplasma</taxon>
    </lineage>
</organism>
<dbReference type="Proteomes" id="UP000824175">
    <property type="component" value="Unassembled WGS sequence"/>
</dbReference>
<dbReference type="Pfam" id="PF02535">
    <property type="entry name" value="Zip"/>
    <property type="match status" value="1"/>
</dbReference>
<sequence>MFVISLALAFLASTLGAALVFLSQALSEKMMSIFYGLAAGIMLFACFYSLLLPALDSGQTGLVLTFLAGVGLLFLIDHLILHESALTHEVEGVTGPRSSPYRLVITMIMHNIPQGLALGIAFQAKETTVPIMLTIGLLMQNLPEGAASAIPLVASIRSPAKVFMIAQLISFLEIPAAVIGYHLAGLARSLLPYLFSFAAGIMLYTIIEEIIPDAWSHHHRPIATLAIFGGLSLMLLIYLFFEKH</sequence>
<feature type="transmembrane region" description="Helical" evidence="8">
    <location>
        <begin position="101"/>
        <end position="122"/>
    </location>
</feature>
<reference evidence="9" key="1">
    <citation type="submission" date="2020-10" db="EMBL/GenBank/DDBJ databases">
        <authorList>
            <person name="Gilroy R."/>
        </authorList>
    </citation>
    <scope>NUCLEOTIDE SEQUENCE</scope>
    <source>
        <strain evidence="9">CHK195-11698</strain>
    </source>
</reference>
<name>A0A9D1HPC5_9FIRM</name>
<accession>A0A9D1HPC5</accession>
<dbReference type="GO" id="GO:0005886">
    <property type="term" value="C:plasma membrane"/>
    <property type="evidence" value="ECO:0007669"/>
    <property type="project" value="UniProtKB-SubCell"/>
</dbReference>
<dbReference type="GO" id="GO:0005385">
    <property type="term" value="F:zinc ion transmembrane transporter activity"/>
    <property type="evidence" value="ECO:0007669"/>
    <property type="project" value="TreeGrafter"/>
</dbReference>
<evidence type="ECO:0000313" key="10">
    <source>
        <dbReference type="Proteomes" id="UP000824175"/>
    </source>
</evidence>
<feature type="transmembrane region" description="Helical" evidence="8">
    <location>
        <begin position="190"/>
        <end position="210"/>
    </location>
</feature>
<keyword evidence="4 8" id="KW-0812">Transmembrane</keyword>
<evidence type="ECO:0000256" key="1">
    <source>
        <dbReference type="ARBA" id="ARBA00004651"/>
    </source>
</evidence>
<evidence type="ECO:0000256" key="2">
    <source>
        <dbReference type="ARBA" id="ARBA00006939"/>
    </source>
</evidence>
<keyword evidence="6 8" id="KW-1133">Transmembrane helix</keyword>
<feature type="transmembrane region" description="Helical" evidence="8">
    <location>
        <begin position="222"/>
        <end position="241"/>
    </location>
</feature>
<dbReference type="AlphaFoldDB" id="A0A9D1HPC5"/>
<feature type="transmembrane region" description="Helical" evidence="8">
    <location>
        <begin position="33"/>
        <end position="55"/>
    </location>
</feature>
<protein>
    <submittedName>
        <fullName evidence="9">ZIP family metal transporter</fullName>
    </submittedName>
</protein>
<reference evidence="9" key="2">
    <citation type="journal article" date="2021" name="PeerJ">
        <title>Extensive microbial diversity within the chicken gut microbiome revealed by metagenomics and culture.</title>
        <authorList>
            <person name="Gilroy R."/>
            <person name="Ravi A."/>
            <person name="Getino M."/>
            <person name="Pursley I."/>
            <person name="Horton D.L."/>
            <person name="Alikhan N.F."/>
            <person name="Baker D."/>
            <person name="Gharbi K."/>
            <person name="Hall N."/>
            <person name="Watson M."/>
            <person name="Adriaenssens E.M."/>
            <person name="Foster-Nyarko E."/>
            <person name="Jarju S."/>
            <person name="Secka A."/>
            <person name="Antonio M."/>
            <person name="Oren A."/>
            <person name="Chaudhuri R.R."/>
            <person name="La Ragione R."/>
            <person name="Hildebrand F."/>
            <person name="Pallen M.J."/>
        </authorList>
    </citation>
    <scope>NUCLEOTIDE SEQUENCE</scope>
    <source>
        <strain evidence="9">CHK195-11698</strain>
    </source>
</reference>